<evidence type="ECO:0008006" key="2">
    <source>
        <dbReference type="Google" id="ProtNLM"/>
    </source>
</evidence>
<feature type="non-terminal residue" evidence="1">
    <location>
        <position position="190"/>
    </location>
</feature>
<gene>
    <name evidence="1" type="ORF">S03H2_59701</name>
</gene>
<organism evidence="1">
    <name type="scientific">marine sediment metagenome</name>
    <dbReference type="NCBI Taxonomy" id="412755"/>
    <lineage>
        <taxon>unclassified sequences</taxon>
        <taxon>metagenomes</taxon>
        <taxon>ecological metagenomes</taxon>
    </lineage>
</organism>
<comment type="caution">
    <text evidence="1">The sequence shown here is derived from an EMBL/GenBank/DDBJ whole genome shotgun (WGS) entry which is preliminary data.</text>
</comment>
<dbReference type="SUPFAM" id="SSF56112">
    <property type="entry name" value="Protein kinase-like (PK-like)"/>
    <property type="match status" value="1"/>
</dbReference>
<protein>
    <recommendedName>
        <fullName evidence="2">Protein kinase domain-containing protein</fullName>
    </recommendedName>
</protein>
<dbReference type="EMBL" id="BARU01038399">
    <property type="protein sequence ID" value="GAH84258.1"/>
    <property type="molecule type" value="Genomic_DNA"/>
</dbReference>
<dbReference type="InterPro" id="IPR011009">
    <property type="entry name" value="Kinase-like_dom_sf"/>
</dbReference>
<reference evidence="1" key="1">
    <citation type="journal article" date="2014" name="Front. Microbiol.">
        <title>High frequency of phylogenetically diverse reductive dehalogenase-homologous genes in deep subseafloor sedimentary metagenomes.</title>
        <authorList>
            <person name="Kawai M."/>
            <person name="Futagami T."/>
            <person name="Toyoda A."/>
            <person name="Takaki Y."/>
            <person name="Nishi S."/>
            <person name="Hori S."/>
            <person name="Arai W."/>
            <person name="Tsubouchi T."/>
            <person name="Morono Y."/>
            <person name="Uchiyama I."/>
            <person name="Ito T."/>
            <person name="Fujiyama A."/>
            <person name="Inagaki F."/>
            <person name="Takami H."/>
        </authorList>
    </citation>
    <scope>NUCLEOTIDE SEQUENCE</scope>
    <source>
        <strain evidence="1">Expedition CK06-06</strain>
    </source>
</reference>
<sequence>MFALRSPPPERIELAAATYRLVRVFKHDFWTAACLYELSAGAAGTEAVPKVVVKFGRSQAFAGIPLGWVVRILRRNEQEIYGLLRGVPGVPRWMGCIGECGYAIEFIDSRSLDHDPPPPPGFFDELRRLLEAVHARGVAYVDSNKRSNILVGADGRPYLVDYQISIHRREDLPWPLREIIRAAVNYMAAR</sequence>
<evidence type="ECO:0000313" key="1">
    <source>
        <dbReference type="EMBL" id="GAH84258.1"/>
    </source>
</evidence>
<proteinExistence type="predicted"/>
<dbReference type="AlphaFoldDB" id="X1KQH6"/>
<name>X1KQH6_9ZZZZ</name>
<accession>X1KQH6</accession>